<feature type="modified residue" description="4-aspartylphosphate" evidence="6">
    <location>
        <position position="67"/>
    </location>
</feature>
<dbReference type="Pfam" id="PF00072">
    <property type="entry name" value="Response_reg"/>
    <property type="match status" value="1"/>
</dbReference>
<keyword evidence="4 7" id="KW-0238">DNA-binding</keyword>
<dbReference type="RefSeq" id="WP_174396335.1">
    <property type="nucleotide sequence ID" value="NZ_VBSB01000002.1"/>
</dbReference>
<dbReference type="InterPro" id="IPR011006">
    <property type="entry name" value="CheY-like_superfamily"/>
</dbReference>
<feature type="DNA-binding region" description="OmpR/PhoB-type" evidence="7">
    <location>
        <begin position="140"/>
        <end position="237"/>
    </location>
</feature>
<dbReference type="InterPro" id="IPR001867">
    <property type="entry name" value="OmpR/PhoB-type_DNA-bd"/>
</dbReference>
<dbReference type="InterPro" id="IPR039420">
    <property type="entry name" value="WalR-like"/>
</dbReference>
<reference evidence="10 11" key="1">
    <citation type="submission" date="2019-05" db="EMBL/GenBank/DDBJ databases">
        <title>Mycolicibacterium sphagni ENV482 genome assembly.</title>
        <authorList>
            <person name="Chen W."/>
            <person name="Faulkner N.W."/>
            <person name="Hyman M.R."/>
        </authorList>
    </citation>
    <scope>NUCLEOTIDE SEQUENCE [LARGE SCALE GENOMIC DNA]</scope>
    <source>
        <strain evidence="10 11">ENV482</strain>
    </source>
</reference>
<evidence type="ECO:0000256" key="7">
    <source>
        <dbReference type="PROSITE-ProRule" id="PRU01091"/>
    </source>
</evidence>
<evidence type="ECO:0000256" key="4">
    <source>
        <dbReference type="ARBA" id="ARBA00023125"/>
    </source>
</evidence>
<dbReference type="InterPro" id="IPR036388">
    <property type="entry name" value="WH-like_DNA-bd_sf"/>
</dbReference>
<accession>A0ABX2JS73</accession>
<keyword evidence="2" id="KW-0902">Two-component regulatory system</keyword>
<evidence type="ECO:0000259" key="8">
    <source>
        <dbReference type="PROSITE" id="PS50110"/>
    </source>
</evidence>
<evidence type="ECO:0000313" key="10">
    <source>
        <dbReference type="EMBL" id="NTY58340.1"/>
    </source>
</evidence>
<evidence type="ECO:0000256" key="1">
    <source>
        <dbReference type="ARBA" id="ARBA00022553"/>
    </source>
</evidence>
<evidence type="ECO:0000259" key="9">
    <source>
        <dbReference type="PROSITE" id="PS51755"/>
    </source>
</evidence>
<evidence type="ECO:0000256" key="5">
    <source>
        <dbReference type="ARBA" id="ARBA00023163"/>
    </source>
</evidence>
<dbReference type="Gene3D" id="3.40.50.2300">
    <property type="match status" value="1"/>
</dbReference>
<proteinExistence type="predicted"/>
<keyword evidence="1 6" id="KW-0597">Phosphoprotein</keyword>
<evidence type="ECO:0000256" key="6">
    <source>
        <dbReference type="PROSITE-ProRule" id="PRU00169"/>
    </source>
</evidence>
<organism evidence="10 11">
    <name type="scientific">Mycolicibacterium sphagni</name>
    <dbReference type="NCBI Taxonomy" id="1786"/>
    <lineage>
        <taxon>Bacteria</taxon>
        <taxon>Bacillati</taxon>
        <taxon>Actinomycetota</taxon>
        <taxon>Actinomycetes</taxon>
        <taxon>Mycobacteriales</taxon>
        <taxon>Mycobacteriaceae</taxon>
        <taxon>Mycolicibacterium</taxon>
    </lineage>
</organism>
<feature type="domain" description="OmpR/PhoB-type" evidence="9">
    <location>
        <begin position="140"/>
        <end position="237"/>
    </location>
</feature>
<evidence type="ECO:0000256" key="2">
    <source>
        <dbReference type="ARBA" id="ARBA00023012"/>
    </source>
</evidence>
<name>A0ABX2JS73_9MYCO</name>
<keyword evidence="3" id="KW-0805">Transcription regulation</keyword>
<dbReference type="CDD" id="cd00383">
    <property type="entry name" value="trans_reg_C"/>
    <property type="match status" value="1"/>
</dbReference>
<dbReference type="Gene3D" id="1.10.10.10">
    <property type="entry name" value="Winged helix-like DNA-binding domain superfamily/Winged helix DNA-binding domain"/>
    <property type="match status" value="1"/>
</dbReference>
<evidence type="ECO:0000313" key="11">
    <source>
        <dbReference type="Proteomes" id="UP000708347"/>
    </source>
</evidence>
<dbReference type="SUPFAM" id="SSF52172">
    <property type="entry name" value="CheY-like"/>
    <property type="match status" value="1"/>
</dbReference>
<protein>
    <submittedName>
        <fullName evidence="10">Response regulator transcription factor</fullName>
    </submittedName>
</protein>
<evidence type="ECO:0000256" key="3">
    <source>
        <dbReference type="ARBA" id="ARBA00023015"/>
    </source>
</evidence>
<dbReference type="SMART" id="SM00862">
    <property type="entry name" value="Trans_reg_C"/>
    <property type="match status" value="1"/>
</dbReference>
<dbReference type="InterPro" id="IPR001789">
    <property type="entry name" value="Sig_transdc_resp-reg_receiver"/>
</dbReference>
<dbReference type="PANTHER" id="PTHR48111">
    <property type="entry name" value="REGULATOR OF RPOS"/>
    <property type="match status" value="1"/>
</dbReference>
<dbReference type="Pfam" id="PF00486">
    <property type="entry name" value="Trans_reg_C"/>
    <property type="match status" value="1"/>
</dbReference>
<dbReference type="PROSITE" id="PS51755">
    <property type="entry name" value="OMPR_PHOB"/>
    <property type="match status" value="1"/>
</dbReference>
<keyword evidence="11" id="KW-1185">Reference proteome</keyword>
<gene>
    <name evidence="10" type="ORF">FEG63_02075</name>
</gene>
<sequence>MSPGIGHRPARVGTETARIVIVEQRTRGCGLLGSILEVAGHPAETTADSFSAQDLLLRNHVDLLLVDVDATGSDPATLIDQFRYRSATTALVLVTESDDVEPKVAALRAGADDYITKPFHPSELVARLEAILRRLPCGTGRELRYAGLSVDLDRLIVTRDEQRVTLTPNELRLAILLLENAERVVSRSQILDRVWQYNFKGESLIIEKVVSNLRKKIDRESEPLIQTIRGFGYTLRRAHH</sequence>
<dbReference type="PANTHER" id="PTHR48111:SF1">
    <property type="entry name" value="TWO-COMPONENT RESPONSE REGULATOR ORR33"/>
    <property type="match status" value="1"/>
</dbReference>
<dbReference type="EMBL" id="VBSB01000002">
    <property type="protein sequence ID" value="NTY58340.1"/>
    <property type="molecule type" value="Genomic_DNA"/>
</dbReference>
<dbReference type="Proteomes" id="UP000708347">
    <property type="component" value="Unassembled WGS sequence"/>
</dbReference>
<comment type="caution">
    <text evidence="10">The sequence shown here is derived from an EMBL/GenBank/DDBJ whole genome shotgun (WGS) entry which is preliminary data.</text>
</comment>
<keyword evidence="5" id="KW-0804">Transcription</keyword>
<feature type="domain" description="Response regulatory" evidence="8">
    <location>
        <begin position="18"/>
        <end position="132"/>
    </location>
</feature>
<dbReference type="SMART" id="SM00448">
    <property type="entry name" value="REC"/>
    <property type="match status" value="1"/>
</dbReference>
<dbReference type="PROSITE" id="PS50110">
    <property type="entry name" value="RESPONSE_REGULATORY"/>
    <property type="match status" value="1"/>
</dbReference>